<dbReference type="Proteomes" id="UP000490939">
    <property type="component" value="Unassembled WGS sequence"/>
</dbReference>
<keyword evidence="4" id="KW-1185">Reference proteome</keyword>
<accession>A0A8H3UAT4</accession>
<evidence type="ECO:0000313" key="3">
    <source>
        <dbReference type="Proteomes" id="UP000447873"/>
    </source>
</evidence>
<evidence type="ECO:0000313" key="1">
    <source>
        <dbReference type="EMBL" id="KAE9965314.1"/>
    </source>
</evidence>
<proteinExistence type="predicted"/>
<protein>
    <submittedName>
        <fullName evidence="1">Uncharacterized protein</fullName>
    </submittedName>
</protein>
<reference evidence="1 3" key="1">
    <citation type="submission" date="2018-12" db="EMBL/GenBank/DDBJ databases">
        <title>Venturia inaequalis Genome Resource.</title>
        <authorList>
            <person name="Lichtner F.J."/>
        </authorList>
    </citation>
    <scope>NUCLEOTIDE SEQUENCE [LARGE SCALE GENOMIC DNA]</scope>
    <source>
        <strain evidence="1 3">120213</strain>
        <strain evidence="2 4">DMI_063113</strain>
    </source>
</reference>
<dbReference type="EMBL" id="WNWS01000605">
    <property type="protein sequence ID" value="KAE9965314.1"/>
    <property type="molecule type" value="Genomic_DNA"/>
</dbReference>
<organism evidence="1 3">
    <name type="scientific">Venturia inaequalis</name>
    <name type="common">Apple scab fungus</name>
    <dbReference type="NCBI Taxonomy" id="5025"/>
    <lineage>
        <taxon>Eukaryota</taxon>
        <taxon>Fungi</taxon>
        <taxon>Dikarya</taxon>
        <taxon>Ascomycota</taxon>
        <taxon>Pezizomycotina</taxon>
        <taxon>Dothideomycetes</taxon>
        <taxon>Pleosporomycetidae</taxon>
        <taxon>Venturiales</taxon>
        <taxon>Venturiaceae</taxon>
        <taxon>Venturia</taxon>
    </lineage>
</organism>
<dbReference type="EMBL" id="WNWR01000555">
    <property type="protein sequence ID" value="KAE9974602.1"/>
    <property type="molecule type" value="Genomic_DNA"/>
</dbReference>
<sequence length="67" mass="7448">MVHLFGEALAESGPKALSAPQVIEQKPVEPVKLNQFRMQETLNLRLQSLSLSKLPPEAQLAIFSYTL</sequence>
<name>A0A8H3UAT4_VENIN</name>
<comment type="caution">
    <text evidence="1">The sequence shown here is derived from an EMBL/GenBank/DDBJ whole genome shotgun (WGS) entry which is preliminary data.</text>
</comment>
<evidence type="ECO:0000313" key="2">
    <source>
        <dbReference type="EMBL" id="KAE9974602.1"/>
    </source>
</evidence>
<dbReference type="Proteomes" id="UP000447873">
    <property type="component" value="Unassembled WGS sequence"/>
</dbReference>
<gene>
    <name evidence="2" type="ORF">EG327_008725</name>
    <name evidence="1" type="ORF">EG328_009817</name>
</gene>
<evidence type="ECO:0000313" key="4">
    <source>
        <dbReference type="Proteomes" id="UP000490939"/>
    </source>
</evidence>
<dbReference type="AlphaFoldDB" id="A0A8H3UAT4"/>